<dbReference type="AlphaFoldDB" id="A0A1H2MTM2"/>
<dbReference type="EMBL" id="LT629802">
    <property type="protein sequence ID" value="SDU96422.1"/>
    <property type="molecule type" value="Genomic_DNA"/>
</dbReference>
<dbReference type="Proteomes" id="UP000198600">
    <property type="component" value="Chromosome I"/>
</dbReference>
<evidence type="ECO:0000256" key="1">
    <source>
        <dbReference type="SAM" id="MobiDB-lite"/>
    </source>
</evidence>
<gene>
    <name evidence="2" type="ORF">SAMN05216202_2340</name>
</gene>
<organism evidence="2 3">
    <name type="scientific">Pseudomonas mucidolens</name>
    <dbReference type="NCBI Taxonomy" id="46679"/>
    <lineage>
        <taxon>Bacteria</taxon>
        <taxon>Pseudomonadati</taxon>
        <taxon>Pseudomonadota</taxon>
        <taxon>Gammaproteobacteria</taxon>
        <taxon>Pseudomonadales</taxon>
        <taxon>Pseudomonadaceae</taxon>
        <taxon>Pseudomonas</taxon>
    </lineage>
</organism>
<accession>A0A1H2MTM2</accession>
<evidence type="ECO:0000313" key="3">
    <source>
        <dbReference type="Proteomes" id="UP000198600"/>
    </source>
</evidence>
<proteinExistence type="predicted"/>
<sequence length="86" mass="9767">MNFKTFVLPELHGLATALRAKLRRGFLGAARPRIALISPSARISLVHFQAYWRLRPNTGHLVEQRDHTDPQDPQSRNVSSLLAKRV</sequence>
<name>A0A1H2MTM2_9PSED</name>
<reference evidence="3" key="1">
    <citation type="submission" date="2016-10" db="EMBL/GenBank/DDBJ databases">
        <authorList>
            <person name="Varghese N."/>
            <person name="Submissions S."/>
        </authorList>
    </citation>
    <scope>NUCLEOTIDE SEQUENCE [LARGE SCALE GENOMIC DNA]</scope>
    <source>
        <strain evidence="3">LMG 2223</strain>
    </source>
</reference>
<feature type="region of interest" description="Disordered" evidence="1">
    <location>
        <begin position="62"/>
        <end position="86"/>
    </location>
</feature>
<dbReference type="RefSeq" id="WP_231982640.1">
    <property type="nucleotide sequence ID" value="NZ_LS483433.1"/>
</dbReference>
<dbReference type="STRING" id="46679.SAMN05216202_2340"/>
<evidence type="ECO:0000313" key="2">
    <source>
        <dbReference type="EMBL" id="SDU96422.1"/>
    </source>
</evidence>
<keyword evidence="3" id="KW-1185">Reference proteome</keyword>
<protein>
    <submittedName>
        <fullName evidence="2">Uncharacterized protein</fullName>
    </submittedName>
</protein>
<feature type="compositionally biased region" description="Polar residues" evidence="1">
    <location>
        <begin position="71"/>
        <end position="80"/>
    </location>
</feature>